<dbReference type="InterPro" id="IPR016167">
    <property type="entry name" value="FAD-bd_PCMH_sub1"/>
</dbReference>
<reference evidence="10 11" key="1">
    <citation type="submission" date="2019-07" db="EMBL/GenBank/DDBJ databases">
        <title>R&amp;d 2014.</title>
        <authorList>
            <person name="Klenk H.-P."/>
        </authorList>
    </citation>
    <scope>NUCLEOTIDE SEQUENCE [LARGE SCALE GENOMIC DNA]</scope>
    <source>
        <strain evidence="10 11">DSM 43194</strain>
    </source>
</reference>
<gene>
    <name evidence="10" type="ORF">JD82_04629</name>
</gene>
<dbReference type="AlphaFoldDB" id="A0A660CM46"/>
<dbReference type="InterPro" id="IPR006094">
    <property type="entry name" value="Oxid_FAD_bind_N"/>
</dbReference>
<comment type="subcellular location">
    <subcellularLocation>
        <location evidence="1">Membrane</location>
        <topology evidence="1">Single-pass membrane protein</topology>
    </subcellularLocation>
</comment>
<evidence type="ECO:0000313" key="10">
    <source>
        <dbReference type="EMBL" id="TWH22739.1"/>
    </source>
</evidence>
<keyword evidence="7" id="KW-0560">Oxidoreductase</keyword>
<dbReference type="GO" id="GO:0071949">
    <property type="term" value="F:FAD binding"/>
    <property type="evidence" value="ECO:0007669"/>
    <property type="project" value="InterPro"/>
</dbReference>
<dbReference type="Gene3D" id="3.30.43.10">
    <property type="entry name" value="Uridine Diphospho-n-acetylenolpyruvylglucosamine Reductase, domain 2"/>
    <property type="match status" value="1"/>
</dbReference>
<dbReference type="Pfam" id="PF01565">
    <property type="entry name" value="FAD_binding_4"/>
    <property type="match status" value="1"/>
</dbReference>
<organism evidence="10 11">
    <name type="scientific">Prauserella rugosa</name>
    <dbReference type="NCBI Taxonomy" id="43354"/>
    <lineage>
        <taxon>Bacteria</taxon>
        <taxon>Bacillati</taxon>
        <taxon>Actinomycetota</taxon>
        <taxon>Actinomycetes</taxon>
        <taxon>Pseudonocardiales</taxon>
        <taxon>Pseudonocardiaceae</taxon>
        <taxon>Prauserella</taxon>
    </lineage>
</organism>
<dbReference type="InterPro" id="IPR016169">
    <property type="entry name" value="FAD-bd_PCMH_sub2"/>
</dbReference>
<keyword evidence="5" id="KW-0274">FAD</keyword>
<dbReference type="PROSITE" id="PS51387">
    <property type="entry name" value="FAD_PCMH"/>
    <property type="match status" value="1"/>
</dbReference>
<evidence type="ECO:0000256" key="2">
    <source>
        <dbReference type="ARBA" id="ARBA00012405"/>
    </source>
</evidence>
<dbReference type="InterPro" id="IPR040165">
    <property type="entry name" value="Diminuto-like"/>
</dbReference>
<evidence type="ECO:0000256" key="3">
    <source>
        <dbReference type="ARBA" id="ARBA00022630"/>
    </source>
</evidence>
<evidence type="ECO:0000256" key="5">
    <source>
        <dbReference type="ARBA" id="ARBA00022827"/>
    </source>
</evidence>
<dbReference type="InterPro" id="IPR016166">
    <property type="entry name" value="FAD-bd_PCMH"/>
</dbReference>
<name>A0A660CM46_9PSEU</name>
<keyword evidence="11" id="KW-1185">Reference proteome</keyword>
<dbReference type="RefSeq" id="WP_145600642.1">
    <property type="nucleotide sequence ID" value="NZ_JOIJ01000004.1"/>
</dbReference>
<dbReference type="GO" id="GO:0016020">
    <property type="term" value="C:membrane"/>
    <property type="evidence" value="ECO:0007669"/>
    <property type="project" value="UniProtKB-SubCell"/>
</dbReference>
<dbReference type="InterPro" id="IPR016170">
    <property type="entry name" value="Cytok_DH_C_sf"/>
</dbReference>
<dbReference type="InterPro" id="IPR016164">
    <property type="entry name" value="FAD-linked_Oxase-like_C"/>
</dbReference>
<dbReference type="InterPro" id="IPR036318">
    <property type="entry name" value="FAD-bd_PCMH-like_sf"/>
</dbReference>
<evidence type="ECO:0000256" key="4">
    <source>
        <dbReference type="ARBA" id="ARBA00022692"/>
    </source>
</evidence>
<proteinExistence type="predicted"/>
<sequence length="460" mass="52465">MAFGAAIPTGSGHAGYAERVATLRAHLADLPEGTPVRLAKGTSNLFRPRSRATAGLDVSAFDHVLSIDPQNRTADVEGMVTYERLVDATLPHGLMPLVVPQLKTITLGGAVTGLGIESSSFREGMPHESVVEMDILTGAGDVVTATPDGEHSDLFFGFPNSYGTLGYALRLRIELAPVRPYVRLEHLRFSDPARYFERLARACRDREADFVDGTVFAPDELYLTLATFSGEPDEVSDYTWMDVYYRSIREKTVDHLPIRDYLWRWDTDWFWCSRALGAQNRLVRLLAGPRLLRSDVYWKIVGFERRHRLWERASRLLGRPEREAVMQDIEVPVHRAEEFLTFLHREIPISPVWICPLSGRDARRWPLYELDPDELYVNFGFWGTVPLEPGEPQGSHNRRVENVVTELDGRKSLYSESFYDRDTFWRLYGGNQGQTYQALKHRYDPNGRLLDLYAKCVQAR</sequence>
<keyword evidence="3" id="KW-0285">Flavoprotein</keyword>
<keyword evidence="6" id="KW-1133">Transmembrane helix</keyword>
<evidence type="ECO:0000256" key="7">
    <source>
        <dbReference type="ARBA" id="ARBA00023002"/>
    </source>
</evidence>
<evidence type="ECO:0000256" key="8">
    <source>
        <dbReference type="ARBA" id="ARBA00023136"/>
    </source>
</evidence>
<dbReference type="Gene3D" id="3.30.465.10">
    <property type="match status" value="1"/>
</dbReference>
<accession>A0A660CM46</accession>
<keyword evidence="8" id="KW-0472">Membrane</keyword>
<evidence type="ECO:0000256" key="1">
    <source>
        <dbReference type="ARBA" id="ARBA00004167"/>
    </source>
</evidence>
<dbReference type="Gene3D" id="3.40.462.10">
    <property type="entry name" value="FAD-linked oxidases, C-terminal domain"/>
    <property type="match status" value="1"/>
</dbReference>
<keyword evidence="4" id="KW-0812">Transmembrane</keyword>
<dbReference type="Proteomes" id="UP000317303">
    <property type="component" value="Unassembled WGS sequence"/>
</dbReference>
<dbReference type="SUPFAM" id="SSF55103">
    <property type="entry name" value="FAD-linked oxidases, C-terminal domain"/>
    <property type="match status" value="1"/>
</dbReference>
<dbReference type="GO" id="GO:0050614">
    <property type="term" value="F:Delta24-sterol reductase activity"/>
    <property type="evidence" value="ECO:0007669"/>
    <property type="project" value="UniProtKB-EC"/>
</dbReference>
<protein>
    <recommendedName>
        <fullName evidence="2">Delta(24)-sterol reductase</fullName>
        <ecNumber evidence="2">1.3.1.72</ecNumber>
    </recommendedName>
</protein>
<comment type="caution">
    <text evidence="10">The sequence shown here is derived from an EMBL/GenBank/DDBJ whole genome shotgun (WGS) entry which is preliminary data.</text>
</comment>
<evidence type="ECO:0000259" key="9">
    <source>
        <dbReference type="PROSITE" id="PS51387"/>
    </source>
</evidence>
<dbReference type="EC" id="1.3.1.72" evidence="2"/>
<evidence type="ECO:0000256" key="6">
    <source>
        <dbReference type="ARBA" id="ARBA00022989"/>
    </source>
</evidence>
<feature type="domain" description="FAD-binding PCMH-type" evidence="9">
    <location>
        <begin position="9"/>
        <end position="178"/>
    </location>
</feature>
<dbReference type="PANTHER" id="PTHR10801">
    <property type="entry name" value="24-DEHYDROCHOLESTEROL REDUCTASE"/>
    <property type="match status" value="1"/>
</dbReference>
<dbReference type="SUPFAM" id="SSF56176">
    <property type="entry name" value="FAD-binding/transporter-associated domain-like"/>
    <property type="match status" value="1"/>
</dbReference>
<evidence type="ECO:0000313" key="11">
    <source>
        <dbReference type="Proteomes" id="UP000317303"/>
    </source>
</evidence>
<dbReference type="OrthoDB" id="5482059at2"/>
<dbReference type="PANTHER" id="PTHR10801:SF0">
    <property type="entry name" value="DELTA(24)-STEROL REDUCTASE"/>
    <property type="match status" value="1"/>
</dbReference>
<dbReference type="EMBL" id="VLJV01000001">
    <property type="protein sequence ID" value="TWH22739.1"/>
    <property type="molecule type" value="Genomic_DNA"/>
</dbReference>